<organism evidence="1 2">
    <name type="scientific">Trametes cubensis</name>
    <dbReference type="NCBI Taxonomy" id="1111947"/>
    <lineage>
        <taxon>Eukaryota</taxon>
        <taxon>Fungi</taxon>
        <taxon>Dikarya</taxon>
        <taxon>Basidiomycota</taxon>
        <taxon>Agaricomycotina</taxon>
        <taxon>Agaricomycetes</taxon>
        <taxon>Polyporales</taxon>
        <taxon>Polyporaceae</taxon>
        <taxon>Trametes</taxon>
    </lineage>
</organism>
<accession>A0AAD7TQN4</accession>
<dbReference type="Proteomes" id="UP001215151">
    <property type="component" value="Unassembled WGS sequence"/>
</dbReference>
<dbReference type="InterPro" id="IPR011990">
    <property type="entry name" value="TPR-like_helical_dom_sf"/>
</dbReference>
<sequence>MPGPVNPLVGRGEWHAEAANDGCMFVADAMKDQPDPRSMNAPHLLSVEKLRAFLHAPALDGGSSRFSARHIRHRYLYWKREGRLGHINSNDMTSLICLFGSLSVSSPTEHYTSLHGHRRLGDMPESSFDSHWDMVLGICSDKRWLRHPLSISDQYWLMRARLVRFQEHMEHNDTRKAEQYLVAAEKCYLAIRTSSLHPDLHLPYYTALRAASSRNTSDLATHLAAIVALPGYLHPSLRDLTYQTILEQDGVKSRTAQELLHAVVERTSKQQSGTSSLQGDSIPAGERGISIRPIPTSAAGLTMALERTIFANSWIGQKELRDWSTTLTGRIFAMGGDDVHLTDLRWNCLVLLALVRTRSSDWNGQSVEGAKDPVQRAAIMEWQTVCILASVENLLDPSISSAADALPEEVVEGFCGVLRKLWHDWTTIAASGGSSRPHYVTCLIYASFLRLAGYFKDKTLFDACRHHCTVVDLWLHSKSSSGSFSGRLALASEQLYAALLCGTFFERALVDLVLCTTNMDILRGAVDTAVVRYSRYDPDHAQELLAWATHRGITPSGKAIARVGVALALHGDSTYVDRYITDTRLSHDERAQVIVAYLRMFATHGHSFMRPGMVADVVSKAAELLGDASTPQPLLKWIWSTLLVLVRQGYVTLAMSLVTDLASKHPARISQAAYTELFRALLRHRHFKLARRLMVRCATIHPAMVDSWKASAFSHFLRGDAAWIARTPNGSIRRPLRIAVSALRRRPQVQKRKGLSTIRLPATYGSTSDHVAAQRALQLLVRAGRFHAAKKLYERICRQESPGGRTFCGNIILHGLACQASRTVRQRVRAVAHTYRILTAQYDFTPDRVTVNILFKTLLQSKDLDAEQARGLFNAALRMGYPGSEGDAAEGGEDAAIQPPDLLSVEGVEIPQLESPIMYLRHVRPLFRTFIKTFYLLDDVEAARRVIGILKRLEAGKAWRLAKGKDWVVSEERVG</sequence>
<reference evidence="1" key="1">
    <citation type="submission" date="2022-11" db="EMBL/GenBank/DDBJ databases">
        <title>Genome Sequence of Cubamyces cubensis.</title>
        <authorList>
            <person name="Buettner E."/>
        </authorList>
    </citation>
    <scope>NUCLEOTIDE SEQUENCE</scope>
    <source>
        <strain evidence="1">MPL-01</strain>
    </source>
</reference>
<evidence type="ECO:0000313" key="1">
    <source>
        <dbReference type="EMBL" id="KAJ8472557.1"/>
    </source>
</evidence>
<gene>
    <name evidence="1" type="ORF">ONZ51_g8429</name>
</gene>
<dbReference type="EMBL" id="JAPEVG010000255">
    <property type="protein sequence ID" value="KAJ8472557.1"/>
    <property type="molecule type" value="Genomic_DNA"/>
</dbReference>
<comment type="caution">
    <text evidence="1">The sequence shown here is derived from an EMBL/GenBank/DDBJ whole genome shotgun (WGS) entry which is preliminary data.</text>
</comment>
<evidence type="ECO:0000313" key="2">
    <source>
        <dbReference type="Proteomes" id="UP001215151"/>
    </source>
</evidence>
<keyword evidence="2" id="KW-1185">Reference proteome</keyword>
<dbReference type="Gene3D" id="1.25.40.10">
    <property type="entry name" value="Tetratricopeptide repeat domain"/>
    <property type="match status" value="1"/>
</dbReference>
<dbReference type="AlphaFoldDB" id="A0AAD7TQN4"/>
<name>A0AAD7TQN4_9APHY</name>
<proteinExistence type="predicted"/>
<protein>
    <submittedName>
        <fullName evidence="1">Uncharacterized protein</fullName>
    </submittedName>
</protein>